<organism evidence="1 2">
    <name type="scientific">Melastoma candidum</name>
    <dbReference type="NCBI Taxonomy" id="119954"/>
    <lineage>
        <taxon>Eukaryota</taxon>
        <taxon>Viridiplantae</taxon>
        <taxon>Streptophyta</taxon>
        <taxon>Embryophyta</taxon>
        <taxon>Tracheophyta</taxon>
        <taxon>Spermatophyta</taxon>
        <taxon>Magnoliopsida</taxon>
        <taxon>eudicotyledons</taxon>
        <taxon>Gunneridae</taxon>
        <taxon>Pentapetalae</taxon>
        <taxon>rosids</taxon>
        <taxon>malvids</taxon>
        <taxon>Myrtales</taxon>
        <taxon>Melastomataceae</taxon>
        <taxon>Melastomatoideae</taxon>
        <taxon>Melastomateae</taxon>
        <taxon>Melastoma</taxon>
    </lineage>
</organism>
<name>A0ACB9NV67_9MYRT</name>
<comment type="caution">
    <text evidence="1">The sequence shown here is derived from an EMBL/GenBank/DDBJ whole genome shotgun (WGS) entry which is preliminary data.</text>
</comment>
<protein>
    <submittedName>
        <fullName evidence="1">Uncharacterized protein</fullName>
    </submittedName>
</protein>
<reference evidence="2" key="1">
    <citation type="journal article" date="2023" name="Front. Plant Sci.">
        <title>Chromosomal-level genome assembly of Melastoma candidum provides insights into trichome evolution.</title>
        <authorList>
            <person name="Zhong Y."/>
            <person name="Wu W."/>
            <person name="Sun C."/>
            <person name="Zou P."/>
            <person name="Liu Y."/>
            <person name="Dai S."/>
            <person name="Zhou R."/>
        </authorList>
    </citation>
    <scope>NUCLEOTIDE SEQUENCE [LARGE SCALE GENOMIC DNA]</scope>
</reference>
<evidence type="ECO:0000313" key="2">
    <source>
        <dbReference type="Proteomes" id="UP001057402"/>
    </source>
</evidence>
<gene>
    <name evidence="1" type="ORF">MLD38_025395</name>
</gene>
<proteinExistence type="predicted"/>
<dbReference type="EMBL" id="CM042886">
    <property type="protein sequence ID" value="KAI4340574.1"/>
    <property type="molecule type" value="Genomic_DNA"/>
</dbReference>
<keyword evidence="2" id="KW-1185">Reference proteome</keyword>
<sequence>MPVHILPRRWPPRTRGRSRRGQLGNRNYLSFVIDARNRSRYGDSLAFFLALVGSKIPDDTTKGSTLGLHRQHGHGHHQEGKALPQLSLPPCLCPYPSSSVRSGRSGHCQLLLDATTSSPADASSSSSVPLSLYSDLIVNSDPDIWSALEKCQLQDTREAVATPTAAPIAAQQTKVVPEQGNDDAPSKEKASQQFEDSPGDLPEDATKGDTGEKEKTRWMIKKRNQRSKLRKHKLQRTIPRVNHLKES</sequence>
<dbReference type="Proteomes" id="UP001057402">
    <property type="component" value="Chromosome 7"/>
</dbReference>
<accession>A0ACB9NV67</accession>
<evidence type="ECO:0000313" key="1">
    <source>
        <dbReference type="EMBL" id="KAI4340574.1"/>
    </source>
</evidence>